<feature type="region of interest" description="Disordered" evidence="1">
    <location>
        <begin position="372"/>
        <end position="401"/>
    </location>
</feature>
<feature type="region of interest" description="Disordered" evidence="1">
    <location>
        <begin position="240"/>
        <end position="354"/>
    </location>
</feature>
<dbReference type="HOGENOM" id="CLU_534377_0_0_1"/>
<dbReference type="GeneID" id="27897793"/>
<feature type="compositionally biased region" description="Low complexity" evidence="1">
    <location>
        <begin position="432"/>
        <end position="442"/>
    </location>
</feature>
<dbReference type="Proteomes" id="UP000016931">
    <property type="component" value="Unassembled WGS sequence"/>
</dbReference>
<feature type="region of interest" description="Disordered" evidence="1">
    <location>
        <begin position="32"/>
        <end position="89"/>
    </location>
</feature>
<dbReference type="AlphaFoldDB" id="M3D9R3"/>
<keyword evidence="3" id="KW-1185">Reference proteome</keyword>
<sequence>MASSGDHLLRLQRTAYMTPRRRSPSIVDAVDRPREQTTPFSPENIYPTPPESSPWQACHQTESATTSRPAPLKLLGGGGEHNAVPQTPQRRVDVGIHSSFTPFHDIKQDIDKLIGELPTGFEDLVKSKEETVVERSEIRNGKHLSLFLYSPSKKKPLEPTREDVFGSGEGFELIGEETLALPCINSSAPTDLERQQQPLNRSLLSKASCVFKKTIKFIVPRGLHRLSRDNTLREMRLGGGEEAKAEEEAPRPIQLPPKKKARSIPMRNPPPGCCHHSQQQTLPTSTPGASNSILLLPIMSNNSISSPPQRRRRQEQPQQPKSSIRRKPVPKVPPPKYPAAATTPDHVATTIRGGRRRSDILRIHNVPSYIVHQDDFFHPPPPHHHHRFSPPESKSNSSSNRIQSLHASIHDFDIDVMMPDHHHHHQEKEKQQQQQQQKAQKGQKILAQIPLSQTPLYIQAAASLCIMAIAAGADFLVEDDSSYGYYWGVGRKMGSWRRRVGSCKISERRR</sequence>
<evidence type="ECO:0000313" key="2">
    <source>
        <dbReference type="EMBL" id="EMF14614.1"/>
    </source>
</evidence>
<feature type="compositionally biased region" description="Low complexity" evidence="1">
    <location>
        <begin position="390"/>
        <end position="400"/>
    </location>
</feature>
<evidence type="ECO:0000313" key="3">
    <source>
        <dbReference type="Proteomes" id="UP000016931"/>
    </source>
</evidence>
<dbReference type="EMBL" id="KB456262">
    <property type="protein sequence ID" value="EMF14614.1"/>
    <property type="molecule type" value="Genomic_DNA"/>
</dbReference>
<dbReference type="RefSeq" id="XP_016762735.1">
    <property type="nucleotide sequence ID" value="XM_016900656.1"/>
</dbReference>
<feature type="compositionally biased region" description="Low complexity" evidence="1">
    <location>
        <begin position="290"/>
        <end position="308"/>
    </location>
</feature>
<protein>
    <submittedName>
        <fullName evidence="2">Uncharacterized protein</fullName>
    </submittedName>
</protein>
<reference evidence="2 3" key="1">
    <citation type="journal article" date="2012" name="PLoS Pathog.">
        <title>Diverse lifestyles and strategies of plant pathogenesis encoded in the genomes of eighteen Dothideomycetes fungi.</title>
        <authorList>
            <person name="Ohm R.A."/>
            <person name="Feau N."/>
            <person name="Henrissat B."/>
            <person name="Schoch C.L."/>
            <person name="Horwitz B.A."/>
            <person name="Barry K.W."/>
            <person name="Condon B.J."/>
            <person name="Copeland A.C."/>
            <person name="Dhillon B."/>
            <person name="Glaser F."/>
            <person name="Hesse C.N."/>
            <person name="Kosti I."/>
            <person name="LaButti K."/>
            <person name="Lindquist E.A."/>
            <person name="Lucas S."/>
            <person name="Salamov A.A."/>
            <person name="Bradshaw R.E."/>
            <person name="Ciuffetti L."/>
            <person name="Hamelin R.C."/>
            <person name="Kema G.H.J."/>
            <person name="Lawrence C."/>
            <person name="Scott J.A."/>
            <person name="Spatafora J.W."/>
            <person name="Turgeon B.G."/>
            <person name="de Wit P.J.G.M."/>
            <person name="Zhong S."/>
            <person name="Goodwin S.B."/>
            <person name="Grigoriev I.V."/>
        </authorList>
    </citation>
    <scope>NUCLEOTIDE SEQUENCE [LARGE SCALE GENOMIC DNA]</scope>
    <source>
        <strain evidence="2 3">SO2202</strain>
    </source>
</reference>
<feature type="compositionally biased region" description="Basic and acidic residues" evidence="1">
    <location>
        <begin position="240"/>
        <end position="250"/>
    </location>
</feature>
<feature type="compositionally biased region" description="Polar residues" evidence="1">
    <location>
        <begin position="53"/>
        <end position="68"/>
    </location>
</feature>
<accession>M3D9R3</accession>
<proteinExistence type="predicted"/>
<feature type="compositionally biased region" description="Polar residues" evidence="1">
    <location>
        <begin position="276"/>
        <end position="289"/>
    </location>
</feature>
<dbReference type="OrthoDB" id="3643457at2759"/>
<name>M3D9R3_SPHMS</name>
<feature type="region of interest" description="Disordered" evidence="1">
    <location>
        <begin position="421"/>
        <end position="442"/>
    </location>
</feature>
<organism evidence="2 3">
    <name type="scientific">Sphaerulina musiva (strain SO2202)</name>
    <name type="common">Poplar stem canker fungus</name>
    <name type="synonym">Septoria musiva</name>
    <dbReference type="NCBI Taxonomy" id="692275"/>
    <lineage>
        <taxon>Eukaryota</taxon>
        <taxon>Fungi</taxon>
        <taxon>Dikarya</taxon>
        <taxon>Ascomycota</taxon>
        <taxon>Pezizomycotina</taxon>
        <taxon>Dothideomycetes</taxon>
        <taxon>Dothideomycetidae</taxon>
        <taxon>Mycosphaerellales</taxon>
        <taxon>Mycosphaerellaceae</taxon>
        <taxon>Sphaerulina</taxon>
    </lineage>
</organism>
<gene>
    <name evidence="2" type="ORF">SEPMUDRAFT_106906</name>
</gene>
<evidence type="ECO:0000256" key="1">
    <source>
        <dbReference type="SAM" id="MobiDB-lite"/>
    </source>
</evidence>